<dbReference type="EMBL" id="VFOV01000001">
    <property type="protein sequence ID" value="TQL69328.1"/>
    <property type="molecule type" value="Genomic_DNA"/>
</dbReference>
<evidence type="ECO:0000313" key="4">
    <source>
        <dbReference type="Proteomes" id="UP000320209"/>
    </source>
</evidence>
<organism evidence="3 4">
    <name type="scientific">Nocardioides albertanoniae</name>
    <dbReference type="NCBI Taxonomy" id="1175486"/>
    <lineage>
        <taxon>Bacteria</taxon>
        <taxon>Bacillati</taxon>
        <taxon>Actinomycetota</taxon>
        <taxon>Actinomycetes</taxon>
        <taxon>Propionibacteriales</taxon>
        <taxon>Nocardioidaceae</taxon>
        <taxon>Nocardioides</taxon>
    </lineage>
</organism>
<evidence type="ECO:0000256" key="2">
    <source>
        <dbReference type="SAM" id="Phobius"/>
    </source>
</evidence>
<keyword evidence="2" id="KW-0472">Membrane</keyword>
<proteinExistence type="predicted"/>
<evidence type="ECO:0000256" key="1">
    <source>
        <dbReference type="SAM" id="MobiDB-lite"/>
    </source>
</evidence>
<feature type="transmembrane region" description="Helical" evidence="2">
    <location>
        <begin position="27"/>
        <end position="45"/>
    </location>
</feature>
<dbReference type="RefSeq" id="WP_141781217.1">
    <property type="nucleotide sequence ID" value="NZ_VFOV01000001.1"/>
</dbReference>
<reference evidence="3 4" key="1">
    <citation type="submission" date="2019-06" db="EMBL/GenBank/DDBJ databases">
        <title>Sequencing the genomes of 1000 actinobacteria strains.</title>
        <authorList>
            <person name="Klenk H.-P."/>
        </authorList>
    </citation>
    <scope>NUCLEOTIDE SEQUENCE [LARGE SCALE GENOMIC DNA]</scope>
    <source>
        <strain evidence="3 4">DSM 25218</strain>
    </source>
</reference>
<keyword evidence="2" id="KW-0812">Transmembrane</keyword>
<keyword evidence="4" id="KW-1185">Reference proteome</keyword>
<feature type="transmembrane region" description="Helical" evidence="2">
    <location>
        <begin position="123"/>
        <end position="148"/>
    </location>
</feature>
<feature type="compositionally biased region" description="Gly residues" evidence="1">
    <location>
        <begin position="210"/>
        <end position="219"/>
    </location>
</feature>
<comment type="caution">
    <text evidence="3">The sequence shown here is derived from an EMBL/GenBank/DDBJ whole genome shotgun (WGS) entry which is preliminary data.</text>
</comment>
<keyword evidence="2" id="KW-1133">Transmembrane helix</keyword>
<feature type="transmembrane region" description="Helical" evidence="2">
    <location>
        <begin position="168"/>
        <end position="189"/>
    </location>
</feature>
<dbReference type="Proteomes" id="UP000320209">
    <property type="component" value="Unassembled WGS sequence"/>
</dbReference>
<feature type="transmembrane region" description="Helical" evidence="2">
    <location>
        <begin position="90"/>
        <end position="111"/>
    </location>
</feature>
<feature type="compositionally biased region" description="Polar residues" evidence="1">
    <location>
        <begin position="225"/>
        <end position="237"/>
    </location>
</feature>
<accession>A0A543A9N9</accession>
<gene>
    <name evidence="3" type="ORF">FB381_3233</name>
</gene>
<feature type="region of interest" description="Disordered" evidence="1">
    <location>
        <begin position="205"/>
        <end position="251"/>
    </location>
</feature>
<sequence>MDPHSTPTSVYEAEVEADRRPRGGIPALLNAVLVTGGLWTLQIMSGSAPLSTWAEKNAADSGGWAATLLGDRLAYFGDSPLGDLFSGETVVHTAILSVTVFFATWLITWLATVGIRPRAFFPVLLGCWLAAIVATGGGQVTEGLYSYFSDGRSGSLLASLDDVLASGAAYGLTYGWAIGLLIALIWLAVPGKTVPVQEYTPMSSLIHGGPADGPGGDPRGYGQQLRASGSAPVTQTGIVPVSPSGRPAQPVQVRTFTGPARSQALGSGPAGDTAAWKNFVRDVRGQS</sequence>
<name>A0A543A9N9_9ACTN</name>
<protein>
    <submittedName>
        <fullName evidence="3">Uncharacterized protein</fullName>
    </submittedName>
</protein>
<dbReference type="AlphaFoldDB" id="A0A543A9N9"/>
<evidence type="ECO:0000313" key="3">
    <source>
        <dbReference type="EMBL" id="TQL69328.1"/>
    </source>
</evidence>
<dbReference type="OrthoDB" id="3771687at2"/>